<evidence type="ECO:0000313" key="3">
    <source>
        <dbReference type="Proteomes" id="UP000306196"/>
    </source>
</evidence>
<name>A0A5R8KCM7_9BACT</name>
<sequence length="220" mass="24143">MRFLITAGPTREPLDPVRYLSNRSSGKMGYAIATAAAEAGHQVVLISGPVNLPAPAGVTIHSIQTAQQMWETTRELLRDEAPDIAILAAAVADYRPKFQHDQKIKKHQDSLTLELERTPDILGSMRQPFNFSGLLVGFAAETENLIANAMDKLQRKHCDLIIANDVSGSDTGFDTDQNEVILCFPDGRAETLPRQSKHDLARNLIQRLTALAFAIDKPSS</sequence>
<evidence type="ECO:0000313" key="2">
    <source>
        <dbReference type="EMBL" id="TLD70041.1"/>
    </source>
</evidence>
<dbReference type="GO" id="GO:0003824">
    <property type="term" value="F:catalytic activity"/>
    <property type="evidence" value="ECO:0007669"/>
    <property type="project" value="UniProtKB-ARBA"/>
</dbReference>
<dbReference type="AlphaFoldDB" id="A0A5R8KCM7"/>
<dbReference type="OrthoDB" id="9802554at2"/>
<dbReference type="EMBL" id="VAUV01000010">
    <property type="protein sequence ID" value="TLD70041.1"/>
    <property type="molecule type" value="Genomic_DNA"/>
</dbReference>
<evidence type="ECO:0000259" key="1">
    <source>
        <dbReference type="Pfam" id="PF04127"/>
    </source>
</evidence>
<dbReference type="Pfam" id="PF04127">
    <property type="entry name" value="DFP"/>
    <property type="match status" value="1"/>
</dbReference>
<dbReference type="Gene3D" id="3.40.50.10300">
    <property type="entry name" value="CoaB-like"/>
    <property type="match status" value="1"/>
</dbReference>
<dbReference type="RefSeq" id="WP_138087098.1">
    <property type="nucleotide sequence ID" value="NZ_VAUV01000010.1"/>
</dbReference>
<dbReference type="InterPro" id="IPR007085">
    <property type="entry name" value="DNA/pantothenate-metab_flavo_C"/>
</dbReference>
<keyword evidence="3" id="KW-1185">Reference proteome</keyword>
<feature type="domain" description="DNA/pantothenate metabolism flavoprotein C-terminal" evidence="1">
    <location>
        <begin position="2"/>
        <end position="209"/>
    </location>
</feature>
<proteinExistence type="predicted"/>
<accession>A0A5R8KCM7</accession>
<comment type="caution">
    <text evidence="2">The sequence shown here is derived from an EMBL/GenBank/DDBJ whole genome shotgun (WGS) entry which is preliminary data.</text>
</comment>
<protein>
    <submittedName>
        <fullName evidence="2">Phosphopantothenoylcysteine decarboxylase</fullName>
    </submittedName>
</protein>
<dbReference type="InterPro" id="IPR035929">
    <property type="entry name" value="CoaB-like_sf"/>
</dbReference>
<dbReference type="Proteomes" id="UP000306196">
    <property type="component" value="Unassembled WGS sequence"/>
</dbReference>
<dbReference type="SUPFAM" id="SSF102645">
    <property type="entry name" value="CoaB-like"/>
    <property type="match status" value="1"/>
</dbReference>
<dbReference type="GO" id="GO:0015937">
    <property type="term" value="P:coenzyme A biosynthetic process"/>
    <property type="evidence" value="ECO:0007669"/>
    <property type="project" value="UniProtKB-ARBA"/>
</dbReference>
<organism evidence="2 3">
    <name type="scientific">Phragmitibacter flavus</name>
    <dbReference type="NCBI Taxonomy" id="2576071"/>
    <lineage>
        <taxon>Bacteria</taxon>
        <taxon>Pseudomonadati</taxon>
        <taxon>Verrucomicrobiota</taxon>
        <taxon>Verrucomicrobiia</taxon>
        <taxon>Verrucomicrobiales</taxon>
        <taxon>Verrucomicrobiaceae</taxon>
        <taxon>Phragmitibacter</taxon>
    </lineage>
</organism>
<gene>
    <name evidence="2" type="ORF">FEM03_15035</name>
</gene>
<reference evidence="2 3" key="1">
    <citation type="submission" date="2019-05" db="EMBL/GenBank/DDBJ databases">
        <title>Verrucobacter flavum gen. nov., sp. nov. a new member of the family Verrucomicrobiaceae.</title>
        <authorList>
            <person name="Szuroczki S."/>
            <person name="Abbaszade G."/>
            <person name="Szabo A."/>
            <person name="Felfoldi T."/>
            <person name="Schumann P."/>
            <person name="Boka K."/>
            <person name="Keki Z."/>
            <person name="Toumi M."/>
            <person name="Toth E."/>
        </authorList>
    </citation>
    <scope>NUCLEOTIDE SEQUENCE [LARGE SCALE GENOMIC DNA]</scope>
    <source>
        <strain evidence="2 3">MG-N-17</strain>
    </source>
</reference>